<organism evidence="2 3">
    <name type="scientific">Parelaphostrongylus tenuis</name>
    <name type="common">Meningeal worm</name>
    <dbReference type="NCBI Taxonomy" id="148309"/>
    <lineage>
        <taxon>Eukaryota</taxon>
        <taxon>Metazoa</taxon>
        <taxon>Ecdysozoa</taxon>
        <taxon>Nematoda</taxon>
        <taxon>Chromadorea</taxon>
        <taxon>Rhabditida</taxon>
        <taxon>Rhabditina</taxon>
        <taxon>Rhabditomorpha</taxon>
        <taxon>Strongyloidea</taxon>
        <taxon>Metastrongylidae</taxon>
        <taxon>Parelaphostrongylus</taxon>
    </lineage>
</organism>
<name>A0AAD5MYZ1_PARTN</name>
<evidence type="ECO:0000256" key="1">
    <source>
        <dbReference type="SAM" id="MobiDB-lite"/>
    </source>
</evidence>
<proteinExistence type="predicted"/>
<feature type="compositionally biased region" description="Polar residues" evidence="1">
    <location>
        <begin position="16"/>
        <end position="30"/>
    </location>
</feature>
<reference evidence="2" key="1">
    <citation type="submission" date="2021-06" db="EMBL/GenBank/DDBJ databases">
        <title>Parelaphostrongylus tenuis whole genome reference sequence.</title>
        <authorList>
            <person name="Garwood T.J."/>
            <person name="Larsen P.A."/>
            <person name="Fountain-Jones N.M."/>
            <person name="Garbe J.R."/>
            <person name="Macchietto M.G."/>
            <person name="Kania S.A."/>
            <person name="Gerhold R.W."/>
            <person name="Richards J.E."/>
            <person name="Wolf T.M."/>
        </authorList>
    </citation>
    <scope>NUCLEOTIDE SEQUENCE</scope>
    <source>
        <strain evidence="2">MNPRO001-30</strain>
        <tissue evidence="2">Meninges</tissue>
    </source>
</reference>
<dbReference type="Proteomes" id="UP001196413">
    <property type="component" value="Unassembled WGS sequence"/>
</dbReference>
<comment type="caution">
    <text evidence="2">The sequence shown here is derived from an EMBL/GenBank/DDBJ whole genome shotgun (WGS) entry which is preliminary data.</text>
</comment>
<evidence type="ECO:0000313" key="2">
    <source>
        <dbReference type="EMBL" id="KAJ1356359.1"/>
    </source>
</evidence>
<gene>
    <name evidence="2" type="ORF">KIN20_014060</name>
</gene>
<keyword evidence="3" id="KW-1185">Reference proteome</keyword>
<evidence type="ECO:0000313" key="3">
    <source>
        <dbReference type="Proteomes" id="UP001196413"/>
    </source>
</evidence>
<sequence>MENIHTEQQRPFVSLISRSSPAPEQTGTNANTLTSFANLSTSMHPTELSVVTIDYLPTHAFPIVLTPALTTFAPRVSLGTATIMSPPPASTRSTSVTSVEESEDAGTQSREIYQYTTVLRQIQGIHRL</sequence>
<accession>A0AAD5MYZ1</accession>
<dbReference type="AlphaFoldDB" id="A0AAD5MYZ1"/>
<dbReference type="EMBL" id="JAHQIW010002791">
    <property type="protein sequence ID" value="KAJ1356359.1"/>
    <property type="molecule type" value="Genomic_DNA"/>
</dbReference>
<feature type="region of interest" description="Disordered" evidence="1">
    <location>
        <begin position="1"/>
        <end position="30"/>
    </location>
</feature>
<protein>
    <submittedName>
        <fullName evidence="2">Uncharacterized protein</fullName>
    </submittedName>
</protein>
<feature type="region of interest" description="Disordered" evidence="1">
    <location>
        <begin position="80"/>
        <end position="108"/>
    </location>
</feature>
<feature type="compositionally biased region" description="Low complexity" evidence="1">
    <location>
        <begin position="90"/>
        <end position="99"/>
    </location>
</feature>